<protein>
    <submittedName>
        <fullName evidence="1">Uncharacterized protein</fullName>
    </submittedName>
</protein>
<keyword evidence="2" id="KW-1185">Reference proteome</keyword>
<comment type="caution">
    <text evidence="1">The sequence shown here is derived from an EMBL/GenBank/DDBJ whole genome shotgun (WGS) entry which is preliminary data.</text>
</comment>
<dbReference type="Proteomes" id="UP000265520">
    <property type="component" value="Unassembled WGS sequence"/>
</dbReference>
<evidence type="ECO:0000313" key="2">
    <source>
        <dbReference type="Proteomes" id="UP000265520"/>
    </source>
</evidence>
<name>A0A392SDZ0_9FABA</name>
<organism evidence="1 2">
    <name type="scientific">Trifolium medium</name>
    <dbReference type="NCBI Taxonomy" id="97028"/>
    <lineage>
        <taxon>Eukaryota</taxon>
        <taxon>Viridiplantae</taxon>
        <taxon>Streptophyta</taxon>
        <taxon>Embryophyta</taxon>
        <taxon>Tracheophyta</taxon>
        <taxon>Spermatophyta</taxon>
        <taxon>Magnoliopsida</taxon>
        <taxon>eudicotyledons</taxon>
        <taxon>Gunneridae</taxon>
        <taxon>Pentapetalae</taxon>
        <taxon>rosids</taxon>
        <taxon>fabids</taxon>
        <taxon>Fabales</taxon>
        <taxon>Fabaceae</taxon>
        <taxon>Papilionoideae</taxon>
        <taxon>50 kb inversion clade</taxon>
        <taxon>NPAAA clade</taxon>
        <taxon>Hologalegina</taxon>
        <taxon>IRL clade</taxon>
        <taxon>Trifolieae</taxon>
        <taxon>Trifolium</taxon>
    </lineage>
</organism>
<feature type="non-terminal residue" evidence="1">
    <location>
        <position position="100"/>
    </location>
</feature>
<sequence length="100" mass="10848">MEATEDEAVEATTTIEDRNMVDNIVSGSNNKIRGSNNKNHICGLLTHRGSIGDNNHGLLLLVPTPPHHGLVHHLLVNPGIPPRYIQGTLDYGLHLSKSSI</sequence>
<reference evidence="1 2" key="1">
    <citation type="journal article" date="2018" name="Front. Plant Sci.">
        <title>Red Clover (Trifolium pratense) and Zigzag Clover (T. medium) - A Picture of Genomic Similarities and Differences.</title>
        <authorList>
            <person name="Dluhosova J."/>
            <person name="Istvanek J."/>
            <person name="Nedelnik J."/>
            <person name="Repkova J."/>
        </authorList>
    </citation>
    <scope>NUCLEOTIDE SEQUENCE [LARGE SCALE GENOMIC DNA]</scope>
    <source>
        <strain evidence="2">cv. 10/8</strain>
        <tissue evidence="1">Leaf</tissue>
    </source>
</reference>
<dbReference type="AlphaFoldDB" id="A0A392SDZ0"/>
<proteinExistence type="predicted"/>
<accession>A0A392SDZ0</accession>
<dbReference type="EMBL" id="LXQA010357355">
    <property type="protein sequence ID" value="MCI46424.1"/>
    <property type="molecule type" value="Genomic_DNA"/>
</dbReference>
<evidence type="ECO:0000313" key="1">
    <source>
        <dbReference type="EMBL" id="MCI46424.1"/>
    </source>
</evidence>